<evidence type="ECO:0000313" key="1">
    <source>
        <dbReference type="EMBL" id="GER59798.1"/>
    </source>
</evidence>
<accession>A0A5J4J1C4</accession>
<proteinExistence type="predicted"/>
<dbReference type="EMBL" id="BKCG01000004">
    <property type="protein sequence ID" value="GER59798.1"/>
    <property type="molecule type" value="Genomic_DNA"/>
</dbReference>
<dbReference type="AlphaFoldDB" id="A0A5J4J1C4"/>
<sequence length="81" mass="9314">MLIIQPNHKWNQQLRAHNKKTKTMKKLLFILIALTLIACGEDDENEPQIVNIFNGDLTITIQEEVDNFAYTEIKTPEGCSQ</sequence>
<reference evidence="1 2" key="1">
    <citation type="submission" date="2019-08" db="EMBL/GenBank/DDBJ databases">
        <title>Draft genome sequence of Ulvibacter marinus type strain NBRC 109484.</title>
        <authorList>
            <person name="Kawano K."/>
            <person name="Ushijima N."/>
            <person name="Kihara M."/>
            <person name="Itoh H."/>
        </authorList>
    </citation>
    <scope>NUCLEOTIDE SEQUENCE [LARGE SCALE GENOMIC DNA]</scope>
    <source>
        <strain evidence="1 2">NBRC 109484</strain>
    </source>
</reference>
<name>A0A5J4J1C4_9FLAO</name>
<gene>
    <name evidence="1" type="ORF">ULMA_19060</name>
</gene>
<keyword evidence="2" id="KW-1185">Reference proteome</keyword>
<dbReference type="Proteomes" id="UP000326509">
    <property type="component" value="Unassembled WGS sequence"/>
</dbReference>
<comment type="caution">
    <text evidence="1">The sequence shown here is derived from an EMBL/GenBank/DDBJ whole genome shotgun (WGS) entry which is preliminary data.</text>
</comment>
<protein>
    <submittedName>
        <fullName evidence="1">Uncharacterized protein</fullName>
    </submittedName>
</protein>
<evidence type="ECO:0000313" key="2">
    <source>
        <dbReference type="Proteomes" id="UP000326509"/>
    </source>
</evidence>
<organism evidence="1 2">
    <name type="scientific">Patiriisocius marinus</name>
    <dbReference type="NCBI Taxonomy" id="1397112"/>
    <lineage>
        <taxon>Bacteria</taxon>
        <taxon>Pseudomonadati</taxon>
        <taxon>Bacteroidota</taxon>
        <taxon>Flavobacteriia</taxon>
        <taxon>Flavobacteriales</taxon>
        <taxon>Flavobacteriaceae</taxon>
        <taxon>Patiriisocius</taxon>
    </lineage>
</organism>